<dbReference type="AlphaFoldDB" id="A0A2C9UVC0"/>
<dbReference type="PANTHER" id="PTHR31972">
    <property type="entry name" value="EXPRESSED PROTEIN"/>
    <property type="match status" value="1"/>
</dbReference>
<proteinExistence type="predicted"/>
<dbReference type="Gramene" id="Manes.12G067300.1.v8.1">
    <property type="protein sequence ID" value="Manes.12G067300.1.v8.1.CDS.1"/>
    <property type="gene ID" value="Manes.12G067300.v8.1"/>
</dbReference>
<gene>
    <name evidence="2" type="ORF">MANES_12G067300v8</name>
</gene>
<feature type="compositionally biased region" description="Polar residues" evidence="1">
    <location>
        <begin position="275"/>
        <end position="290"/>
    </location>
</feature>
<protein>
    <recommendedName>
        <fullName evidence="4">DUF868 domain-containing protein</fullName>
    </recommendedName>
</protein>
<keyword evidence="3" id="KW-1185">Reference proteome</keyword>
<evidence type="ECO:0000256" key="1">
    <source>
        <dbReference type="SAM" id="MobiDB-lite"/>
    </source>
</evidence>
<sequence>MSFPHPLRAFSVGAQSNTHLAEKIADDPPTNKASQSTVTCLYQTQMSTCCCNVTVLWCKNLMNHSLNLIFNNPKGGEVYYSCKIDLKPWLFWSKKGSKSFDLEGCHVDIHWDLRSARFSGSPEPCSDYYVALVSDGEVVLLLGDYSKKAYKRTKARPALVDPILFYKKENVFAKKSFATRAKFDEKKQEHDIVVESSTTGPKDPEMWISIDGIVVIHVKNLQWKFRGNQTVMVNKQQLQVLWDVHDWLFNSPGAGHGVFLFKPGAPEVDDDKDGSSQATSSDASEGYFSTKSNPPVPEFCLFLYAWKVD</sequence>
<dbReference type="EMBL" id="CM004398">
    <property type="protein sequence ID" value="OAY35041.1"/>
    <property type="molecule type" value="Genomic_DNA"/>
</dbReference>
<dbReference type="Pfam" id="PF05910">
    <property type="entry name" value="DUF868"/>
    <property type="match status" value="1"/>
</dbReference>
<dbReference type="Proteomes" id="UP000091857">
    <property type="component" value="Chromosome 12"/>
</dbReference>
<comment type="caution">
    <text evidence="2">The sequence shown here is derived from an EMBL/GenBank/DDBJ whole genome shotgun (WGS) entry which is preliminary data.</text>
</comment>
<dbReference type="OMA" id="NKEPEMW"/>
<reference evidence="3" key="1">
    <citation type="journal article" date="2016" name="Nat. Biotechnol.">
        <title>Sequencing wild and cultivated cassava and related species reveals extensive interspecific hybridization and genetic diversity.</title>
        <authorList>
            <person name="Bredeson J.V."/>
            <person name="Lyons J.B."/>
            <person name="Prochnik S.E."/>
            <person name="Wu G.A."/>
            <person name="Ha C.M."/>
            <person name="Edsinger-Gonzales E."/>
            <person name="Grimwood J."/>
            <person name="Schmutz J."/>
            <person name="Rabbi I.Y."/>
            <person name="Egesi C."/>
            <person name="Nauluvula P."/>
            <person name="Lebot V."/>
            <person name="Ndunguru J."/>
            <person name="Mkamilo G."/>
            <person name="Bart R.S."/>
            <person name="Setter T.L."/>
            <person name="Gleadow R.M."/>
            <person name="Kulakow P."/>
            <person name="Ferguson M.E."/>
            <person name="Rounsley S."/>
            <person name="Rokhsar D.S."/>
        </authorList>
    </citation>
    <scope>NUCLEOTIDE SEQUENCE [LARGE SCALE GENOMIC DNA]</scope>
    <source>
        <strain evidence="3">cv. AM560-2</strain>
    </source>
</reference>
<evidence type="ECO:0000313" key="2">
    <source>
        <dbReference type="EMBL" id="OAY35041.1"/>
    </source>
</evidence>
<dbReference type="InterPro" id="IPR008586">
    <property type="entry name" value="DUF868_pln"/>
</dbReference>
<dbReference type="STRING" id="3983.A0A2C9UVC0"/>
<feature type="region of interest" description="Disordered" evidence="1">
    <location>
        <begin position="269"/>
        <end position="290"/>
    </location>
</feature>
<organism evidence="2 3">
    <name type="scientific">Manihot esculenta</name>
    <name type="common">Cassava</name>
    <name type="synonym">Jatropha manihot</name>
    <dbReference type="NCBI Taxonomy" id="3983"/>
    <lineage>
        <taxon>Eukaryota</taxon>
        <taxon>Viridiplantae</taxon>
        <taxon>Streptophyta</taxon>
        <taxon>Embryophyta</taxon>
        <taxon>Tracheophyta</taxon>
        <taxon>Spermatophyta</taxon>
        <taxon>Magnoliopsida</taxon>
        <taxon>eudicotyledons</taxon>
        <taxon>Gunneridae</taxon>
        <taxon>Pentapetalae</taxon>
        <taxon>rosids</taxon>
        <taxon>fabids</taxon>
        <taxon>Malpighiales</taxon>
        <taxon>Euphorbiaceae</taxon>
        <taxon>Crotonoideae</taxon>
        <taxon>Manihoteae</taxon>
        <taxon>Manihot</taxon>
    </lineage>
</organism>
<evidence type="ECO:0008006" key="4">
    <source>
        <dbReference type="Google" id="ProtNLM"/>
    </source>
</evidence>
<dbReference type="PANTHER" id="PTHR31972:SF2">
    <property type="entry name" value="DUF868 FAMILY PROTEIN (DUF868)"/>
    <property type="match status" value="1"/>
</dbReference>
<evidence type="ECO:0000313" key="3">
    <source>
        <dbReference type="Proteomes" id="UP000091857"/>
    </source>
</evidence>
<accession>A0A2C9UVC0</accession>
<name>A0A2C9UVC0_MANES</name>
<dbReference type="OrthoDB" id="731074at2759"/>